<dbReference type="InterPro" id="IPR029016">
    <property type="entry name" value="GAF-like_dom_sf"/>
</dbReference>
<keyword evidence="4" id="KW-1185">Reference proteome</keyword>
<protein>
    <submittedName>
        <fullName evidence="3">Diguanylate cyclase (GGDEF)-like protein</fullName>
    </submittedName>
</protein>
<dbReference type="OrthoDB" id="9793210at2"/>
<sequence length="850" mass="91645">MAILLPAAPAGDGALLHAIEIAGARVGWLCLGGGAPMADPAPAGLDSLLDTLVAQFAEAVRGRHAETALPRRLDVQEAVSTLLARMDSLDDAAPAVLEAICRRLGFVFGSLRDIDPQRQAMRTVALWHAPDPALAEFAEGSRPHVFARGVGLVGRAWQEGRPVWFEDGEMSGQFLRARAASLAGFHAAVALPIFAGGEVVGVLAFLAQAPLRADQEMLGIFTMLGSQLGQFVERRRQENEIRHVNRLYSVLSAINRLMVKAEGREELFSGACRIAHELGGFGAAAIGSYDPVLDQVVSVQGYGDSRATIGPSHDVPLHSVPPDGRGEVTRAVIGARLVFENDLAASPERGGDRRRALIQLGYRSCAALPLMLDGKVVGVFILYSREPGYFTPPVLALLEEVAADIGFGLDHIRSRDRLAYLTHHDPLTGLPNRVLFEDRLGQAMIAAGRAGTRIAVLFMDIRRFRDFNHLLGRKEGDRLLQQFAHRLQAVSRNPENLARIGGDHFATFLPDVGDAFSIARRVEQGLNDSVTEATAPDGHALRLTGIVGVAVYPDDGGDVATLLRNVSAALFNAKATGRQLLFYEPSLNAHVADKLRMTGRLLKAAERAQFQLHYQPKIHARGGALHGVEALMRWQDGDRGFVPPAEFIPLLEDSGLIRDVGFWAIRQALVDRRGWRAAGIQAPRVAVNVSPIQFQDDGFIPGICRLLEEFGDGDTAGGGLDIEITESLIMTDVAGTIAKLDTLRQMGIGIAVDDFGTGYSSLSYLARLPVHALKIDRSFVGVMAESSESMMIIQAIITLAHGLDLTVVAEGVETEEQAKLLRLLRCDELQGFHFAHPMPAATLAASLSAS</sequence>
<name>A0A3N1M7A6_9PROT</name>
<feature type="domain" description="GGDEF" evidence="2">
    <location>
        <begin position="452"/>
        <end position="585"/>
    </location>
</feature>
<dbReference type="Gene3D" id="3.30.450.40">
    <property type="match status" value="2"/>
</dbReference>
<dbReference type="CDD" id="cd01949">
    <property type="entry name" value="GGDEF"/>
    <property type="match status" value="1"/>
</dbReference>
<dbReference type="Proteomes" id="UP000278222">
    <property type="component" value="Unassembled WGS sequence"/>
</dbReference>
<dbReference type="Gene3D" id="3.30.70.270">
    <property type="match status" value="1"/>
</dbReference>
<dbReference type="PROSITE" id="PS50883">
    <property type="entry name" value="EAL"/>
    <property type="match status" value="1"/>
</dbReference>
<dbReference type="EMBL" id="RJKX01000013">
    <property type="protein sequence ID" value="ROP99587.1"/>
    <property type="molecule type" value="Genomic_DNA"/>
</dbReference>
<dbReference type="InterPro" id="IPR043128">
    <property type="entry name" value="Rev_trsase/Diguanyl_cyclase"/>
</dbReference>
<dbReference type="SUPFAM" id="SSF55781">
    <property type="entry name" value="GAF domain-like"/>
    <property type="match status" value="2"/>
</dbReference>
<accession>A0A3N1M7A6</accession>
<dbReference type="InterPro" id="IPR035919">
    <property type="entry name" value="EAL_sf"/>
</dbReference>
<dbReference type="PANTHER" id="PTHR33121">
    <property type="entry name" value="CYCLIC DI-GMP PHOSPHODIESTERASE PDEF"/>
    <property type="match status" value="1"/>
</dbReference>
<comment type="caution">
    <text evidence="3">The sequence shown here is derived from an EMBL/GenBank/DDBJ whole genome shotgun (WGS) entry which is preliminary data.</text>
</comment>
<proteinExistence type="predicted"/>
<dbReference type="AlphaFoldDB" id="A0A3N1M7A6"/>
<dbReference type="SUPFAM" id="SSF141868">
    <property type="entry name" value="EAL domain-like"/>
    <property type="match status" value="1"/>
</dbReference>
<dbReference type="Pfam" id="PF13185">
    <property type="entry name" value="GAF_2"/>
    <property type="match status" value="2"/>
</dbReference>
<dbReference type="Pfam" id="PF00563">
    <property type="entry name" value="EAL"/>
    <property type="match status" value="1"/>
</dbReference>
<dbReference type="Gene3D" id="3.20.20.450">
    <property type="entry name" value="EAL domain"/>
    <property type="match status" value="1"/>
</dbReference>
<dbReference type="InterPro" id="IPR029787">
    <property type="entry name" value="Nucleotide_cyclase"/>
</dbReference>
<dbReference type="PANTHER" id="PTHR33121:SF70">
    <property type="entry name" value="SIGNALING PROTEIN YKOW"/>
    <property type="match status" value="1"/>
</dbReference>
<organism evidence="3 4">
    <name type="scientific">Stella humosa</name>
    <dbReference type="NCBI Taxonomy" id="94"/>
    <lineage>
        <taxon>Bacteria</taxon>
        <taxon>Pseudomonadati</taxon>
        <taxon>Pseudomonadota</taxon>
        <taxon>Alphaproteobacteria</taxon>
        <taxon>Rhodospirillales</taxon>
        <taxon>Stellaceae</taxon>
        <taxon>Stella</taxon>
    </lineage>
</organism>
<dbReference type="PROSITE" id="PS50887">
    <property type="entry name" value="GGDEF"/>
    <property type="match status" value="1"/>
</dbReference>
<dbReference type="SMART" id="SM00065">
    <property type="entry name" value="GAF"/>
    <property type="match status" value="2"/>
</dbReference>
<evidence type="ECO:0000313" key="3">
    <source>
        <dbReference type="EMBL" id="ROP99587.1"/>
    </source>
</evidence>
<dbReference type="InterPro" id="IPR001633">
    <property type="entry name" value="EAL_dom"/>
</dbReference>
<gene>
    <name evidence="3" type="ORF">EDC65_1371</name>
</gene>
<dbReference type="Pfam" id="PF00990">
    <property type="entry name" value="GGDEF"/>
    <property type="match status" value="1"/>
</dbReference>
<dbReference type="RefSeq" id="WP_142235715.1">
    <property type="nucleotide sequence ID" value="NZ_AP019700.1"/>
</dbReference>
<reference evidence="3 4" key="1">
    <citation type="submission" date="2018-11" db="EMBL/GenBank/DDBJ databases">
        <title>Genomic Encyclopedia of Type Strains, Phase IV (KMG-IV): sequencing the most valuable type-strain genomes for metagenomic binning, comparative biology and taxonomic classification.</title>
        <authorList>
            <person name="Goeker M."/>
        </authorList>
    </citation>
    <scope>NUCLEOTIDE SEQUENCE [LARGE SCALE GENOMIC DNA]</scope>
    <source>
        <strain evidence="3 4">DSM 5900</strain>
    </source>
</reference>
<dbReference type="SMART" id="SM00267">
    <property type="entry name" value="GGDEF"/>
    <property type="match status" value="1"/>
</dbReference>
<dbReference type="CDD" id="cd01948">
    <property type="entry name" value="EAL"/>
    <property type="match status" value="1"/>
</dbReference>
<feature type="domain" description="EAL" evidence="1">
    <location>
        <begin position="594"/>
        <end position="850"/>
    </location>
</feature>
<dbReference type="InterPro" id="IPR000160">
    <property type="entry name" value="GGDEF_dom"/>
</dbReference>
<dbReference type="GO" id="GO:0071111">
    <property type="term" value="F:cyclic-guanylate-specific phosphodiesterase activity"/>
    <property type="evidence" value="ECO:0007669"/>
    <property type="project" value="InterPro"/>
</dbReference>
<evidence type="ECO:0000259" key="2">
    <source>
        <dbReference type="PROSITE" id="PS50887"/>
    </source>
</evidence>
<dbReference type="SMART" id="SM00052">
    <property type="entry name" value="EAL"/>
    <property type="match status" value="1"/>
</dbReference>
<evidence type="ECO:0000259" key="1">
    <source>
        <dbReference type="PROSITE" id="PS50883"/>
    </source>
</evidence>
<dbReference type="InterPro" id="IPR050706">
    <property type="entry name" value="Cyclic-di-GMP_PDE-like"/>
</dbReference>
<dbReference type="SUPFAM" id="SSF55073">
    <property type="entry name" value="Nucleotide cyclase"/>
    <property type="match status" value="1"/>
</dbReference>
<dbReference type="NCBIfam" id="TIGR00254">
    <property type="entry name" value="GGDEF"/>
    <property type="match status" value="1"/>
</dbReference>
<evidence type="ECO:0000313" key="4">
    <source>
        <dbReference type="Proteomes" id="UP000278222"/>
    </source>
</evidence>
<dbReference type="InterPro" id="IPR003018">
    <property type="entry name" value="GAF"/>
</dbReference>